<feature type="region of interest" description="Disordered" evidence="1">
    <location>
        <begin position="1"/>
        <end position="24"/>
    </location>
</feature>
<name>A0A835F1W3_9POAL</name>
<organism evidence="2 3">
    <name type="scientific">Digitaria exilis</name>
    <dbReference type="NCBI Taxonomy" id="1010633"/>
    <lineage>
        <taxon>Eukaryota</taxon>
        <taxon>Viridiplantae</taxon>
        <taxon>Streptophyta</taxon>
        <taxon>Embryophyta</taxon>
        <taxon>Tracheophyta</taxon>
        <taxon>Spermatophyta</taxon>
        <taxon>Magnoliopsida</taxon>
        <taxon>Liliopsida</taxon>
        <taxon>Poales</taxon>
        <taxon>Poaceae</taxon>
        <taxon>PACMAD clade</taxon>
        <taxon>Panicoideae</taxon>
        <taxon>Panicodae</taxon>
        <taxon>Paniceae</taxon>
        <taxon>Anthephorinae</taxon>
        <taxon>Digitaria</taxon>
    </lineage>
</organism>
<evidence type="ECO:0000313" key="2">
    <source>
        <dbReference type="EMBL" id="KAF8725768.1"/>
    </source>
</evidence>
<dbReference type="OrthoDB" id="691548at2759"/>
<sequence>MHPERWNTDSGMVDRFEKSAGKGTDVAAKGARSLAILVVWTIWCERNERIFNQQDITVARIVEDIKEFVRLWCMAGARHLSSIVARFISD</sequence>
<dbReference type="Proteomes" id="UP000636709">
    <property type="component" value="Unassembled WGS sequence"/>
</dbReference>
<comment type="caution">
    <text evidence="2">The sequence shown here is derived from an EMBL/GenBank/DDBJ whole genome shotgun (WGS) entry which is preliminary data.</text>
</comment>
<evidence type="ECO:0000256" key="1">
    <source>
        <dbReference type="SAM" id="MobiDB-lite"/>
    </source>
</evidence>
<proteinExistence type="predicted"/>
<keyword evidence="3" id="KW-1185">Reference proteome</keyword>
<gene>
    <name evidence="2" type="ORF">HU200_020321</name>
</gene>
<evidence type="ECO:0000313" key="3">
    <source>
        <dbReference type="Proteomes" id="UP000636709"/>
    </source>
</evidence>
<reference evidence="2" key="1">
    <citation type="submission" date="2020-07" db="EMBL/GenBank/DDBJ databases">
        <title>Genome sequence and genetic diversity analysis of an under-domesticated orphan crop, white fonio (Digitaria exilis).</title>
        <authorList>
            <person name="Bennetzen J.L."/>
            <person name="Chen S."/>
            <person name="Ma X."/>
            <person name="Wang X."/>
            <person name="Yssel A.E.J."/>
            <person name="Chaluvadi S.R."/>
            <person name="Johnson M."/>
            <person name="Gangashetty P."/>
            <person name="Hamidou F."/>
            <person name="Sanogo M.D."/>
            <person name="Zwaenepoel A."/>
            <person name="Wallace J."/>
            <person name="Van De Peer Y."/>
            <person name="Van Deynze A."/>
        </authorList>
    </citation>
    <scope>NUCLEOTIDE SEQUENCE</scope>
    <source>
        <tissue evidence="2">Leaves</tissue>
    </source>
</reference>
<feature type="compositionally biased region" description="Basic and acidic residues" evidence="1">
    <location>
        <begin position="1"/>
        <end position="20"/>
    </location>
</feature>
<protein>
    <submittedName>
        <fullName evidence="2">Uncharacterized protein</fullName>
    </submittedName>
</protein>
<dbReference type="AlphaFoldDB" id="A0A835F1W3"/>
<accession>A0A835F1W3</accession>
<dbReference type="EMBL" id="JACEFO010001653">
    <property type="protein sequence ID" value="KAF8725768.1"/>
    <property type="molecule type" value="Genomic_DNA"/>
</dbReference>